<dbReference type="RefSeq" id="WP_135109845.1">
    <property type="nucleotide sequence ID" value="NZ_SRHY01000011.1"/>
</dbReference>
<dbReference type="SUPFAM" id="SSF55729">
    <property type="entry name" value="Acyl-CoA N-acyltransferases (Nat)"/>
    <property type="match status" value="1"/>
</dbReference>
<dbReference type="InterPro" id="IPR016181">
    <property type="entry name" value="Acyl_CoA_acyltransferase"/>
</dbReference>
<proteinExistence type="predicted"/>
<dbReference type="Pfam" id="PF13527">
    <property type="entry name" value="Acetyltransf_9"/>
    <property type="match status" value="1"/>
</dbReference>
<reference evidence="2 3" key="1">
    <citation type="submission" date="2019-03" db="EMBL/GenBank/DDBJ databases">
        <title>Genome sequence of Lentibacillus salicampi ATCC BAA-719.</title>
        <authorList>
            <person name="Maclea K.S."/>
            <person name="Simoes Junior M."/>
        </authorList>
    </citation>
    <scope>NUCLEOTIDE SEQUENCE [LARGE SCALE GENOMIC DNA]</scope>
    <source>
        <strain evidence="2 3">ATCC BAA-719</strain>
    </source>
</reference>
<keyword evidence="2" id="KW-0808">Transferase</keyword>
<comment type="caution">
    <text evidence="2">The sequence shown here is derived from an EMBL/GenBank/DDBJ whole genome shotgun (WGS) entry which is preliminary data.</text>
</comment>
<feature type="domain" description="N-acetyltransferase" evidence="1">
    <location>
        <begin position="5"/>
        <end position="163"/>
    </location>
</feature>
<dbReference type="PROSITE" id="PS51186">
    <property type="entry name" value="GNAT"/>
    <property type="match status" value="1"/>
</dbReference>
<evidence type="ECO:0000313" key="3">
    <source>
        <dbReference type="Proteomes" id="UP000298484"/>
    </source>
</evidence>
<dbReference type="Proteomes" id="UP000298484">
    <property type="component" value="Unassembled WGS sequence"/>
</dbReference>
<dbReference type="AlphaFoldDB" id="A0A4Y9AF91"/>
<dbReference type="InterPro" id="IPR000182">
    <property type="entry name" value="GNAT_dom"/>
</dbReference>
<evidence type="ECO:0000259" key="1">
    <source>
        <dbReference type="PROSITE" id="PS51186"/>
    </source>
</evidence>
<evidence type="ECO:0000313" key="2">
    <source>
        <dbReference type="EMBL" id="TFJ93051.1"/>
    </source>
</evidence>
<dbReference type="GO" id="GO:0016747">
    <property type="term" value="F:acyltransferase activity, transferring groups other than amino-acyl groups"/>
    <property type="evidence" value="ECO:0007669"/>
    <property type="project" value="InterPro"/>
</dbReference>
<organism evidence="2 3">
    <name type="scientific">Lentibacillus salicampi</name>
    <dbReference type="NCBI Taxonomy" id="175306"/>
    <lineage>
        <taxon>Bacteria</taxon>
        <taxon>Bacillati</taxon>
        <taxon>Bacillota</taxon>
        <taxon>Bacilli</taxon>
        <taxon>Bacillales</taxon>
        <taxon>Bacillaceae</taxon>
        <taxon>Lentibacillus</taxon>
    </lineage>
</organism>
<protein>
    <submittedName>
        <fullName evidence="2">GNAT family N-acetyltransferase</fullName>
    </submittedName>
</protein>
<accession>A0A4Y9AF91</accession>
<name>A0A4Y9AF91_9BACI</name>
<dbReference type="Gene3D" id="3.40.630.30">
    <property type="match status" value="1"/>
</dbReference>
<keyword evidence="3" id="KW-1185">Reference proteome</keyword>
<dbReference type="EMBL" id="SRHY01000011">
    <property type="protein sequence ID" value="TFJ93051.1"/>
    <property type="molecule type" value="Genomic_DNA"/>
</dbReference>
<sequence length="328" mass="39441">MEKDLIIREYKEEDKHQILDLLNRNFKGQQHLNIQRDLTWWNWKYKNNIFGNPVINVAEYRNRIIACRPFWPWKLINRDKELKCYQPVDAVVDKEFRGKGIFSKLTSKTLFDNEKNTDLIFNFSNDQSIRANVRLGWTFIGKLQWYVKVNKPVIALKMIRNNISFVSLKLEDEDRVNHTKINQVKSVAGLSGRFETTKEEDFLSWRYMEHPQIYYGMDLIETRDKQLVYIYEINENNFGRELILVDYFGDMNLFKNMLNELDKLSTKYNVAFISLVYKYNAPKNRLYKKLYIKQKRKNLLVLPLNKELEQSSLKYDNWDIFLGMHDSV</sequence>
<gene>
    <name evidence="2" type="ORF">E4U82_08875</name>
</gene>
<dbReference type="OrthoDB" id="5570877at2"/>